<protein>
    <recommendedName>
        <fullName evidence="5">P-type domain-containing protein</fullName>
    </recommendedName>
</protein>
<feature type="disulfide bond" evidence="4">
    <location>
        <begin position="221"/>
        <end position="238"/>
    </location>
</feature>
<feature type="disulfide bond" evidence="4">
    <location>
        <begin position="317"/>
        <end position="332"/>
    </location>
</feature>
<dbReference type="PANTHER" id="PTHR13826:SF14">
    <property type="entry name" value="TREFOIL FACTOR 2"/>
    <property type="match status" value="1"/>
</dbReference>
<feature type="disulfide bond" evidence="4">
    <location>
        <begin position="327"/>
        <end position="344"/>
    </location>
</feature>
<feature type="domain" description="P-type" evidence="5">
    <location>
        <begin position="305"/>
        <end position="348"/>
    </location>
</feature>
<dbReference type="Proteomes" id="UP000694569">
    <property type="component" value="Unplaced"/>
</dbReference>
<reference evidence="6" key="1">
    <citation type="submission" date="2025-08" db="UniProtKB">
        <authorList>
            <consortium name="Ensembl"/>
        </authorList>
    </citation>
    <scope>IDENTIFICATION</scope>
</reference>
<accession>A0A8C5LT23</accession>
<dbReference type="InterPro" id="IPR017994">
    <property type="entry name" value="P_trefoil_chordata"/>
</dbReference>
<evidence type="ECO:0000256" key="3">
    <source>
        <dbReference type="ARBA" id="ARBA00023157"/>
    </source>
</evidence>
<dbReference type="Pfam" id="PF00088">
    <property type="entry name" value="Trefoil"/>
    <property type="match status" value="5"/>
</dbReference>
<dbReference type="InterPro" id="IPR000519">
    <property type="entry name" value="P_trefoil_dom"/>
</dbReference>
<dbReference type="InterPro" id="IPR044913">
    <property type="entry name" value="P_trefoil_dom_sf"/>
</dbReference>
<dbReference type="GO" id="GO:0005615">
    <property type="term" value="C:extracellular space"/>
    <property type="evidence" value="ECO:0007669"/>
    <property type="project" value="TreeGrafter"/>
</dbReference>
<sequence length="424" mass="47999">MGKIHKMETEFCAISPKQREGCGHEGIEYDECTKPGCCFDRSVDKVIWCFENWTTTDEECDNTNPKSRVDCGYEGINEENCTKDRICCYDEKTPGVPWCFYKNLTAVRRICLPSNRVKCASYNENEKQCNTKECCFDPRREPHCYKKQKQLVTIECSVPASEKVIYGDKKTTRDECHEKRLCYSKTSIGSCCYWPKATDVCGLKPENRTNCGQNGISSAQCDKNLCCYDETAKDANYCYYSYIVKGCNENAVAEICIKDNMPRTQCPGAYEGIDREACSNLSCCFDNTTNNVPYCYTRTAKRVSLTCDNTRSDRINCGYPNITEAACIKKECCWDNTDTTAAFCFYKKAKAASALCDSAPFRLLFGSCSAPLRRLIQMFLLVFSVHSVSFRQVCGSFSLQFGDPVLFAEYTAGSPKCNRQKEPN</sequence>
<comment type="subcellular location">
    <subcellularLocation>
        <location evidence="1">Secreted</location>
    </subcellularLocation>
</comment>
<feature type="disulfide bond" evidence="4">
    <location>
        <begin position="22"/>
        <end position="37"/>
    </location>
</feature>
<dbReference type="Ensembl" id="ENSLLET00000004910.1">
    <property type="protein sequence ID" value="ENSLLEP00000004701.1"/>
    <property type="gene ID" value="ENSLLEG00000003002.1"/>
</dbReference>
<name>A0A8C5LT23_9ANUR</name>
<evidence type="ECO:0000256" key="4">
    <source>
        <dbReference type="PROSITE-ProRule" id="PRU00779"/>
    </source>
</evidence>
<dbReference type="CDD" id="cd00111">
    <property type="entry name" value="Trefoil"/>
    <property type="match status" value="4"/>
</dbReference>
<feature type="domain" description="P-type" evidence="5">
    <location>
        <begin position="10"/>
        <end position="53"/>
    </location>
</feature>
<dbReference type="PROSITE" id="PS00025">
    <property type="entry name" value="P_TREFOIL_1"/>
    <property type="match status" value="1"/>
</dbReference>
<dbReference type="GeneTree" id="ENSGT00980000201888"/>
<feature type="disulfide bond" evidence="4">
    <location>
        <begin position="211"/>
        <end position="226"/>
    </location>
</feature>
<evidence type="ECO:0000313" key="7">
    <source>
        <dbReference type="Proteomes" id="UP000694569"/>
    </source>
</evidence>
<feature type="disulfide bond" evidence="4">
    <location>
        <begin position="278"/>
        <end position="295"/>
    </location>
</feature>
<feature type="domain" description="P-type" evidence="5">
    <location>
        <begin position="58"/>
        <end position="103"/>
    </location>
</feature>
<dbReference type="OrthoDB" id="10051464at2759"/>
<feature type="domain" description="P-type" evidence="5">
    <location>
        <begin position="105"/>
        <end position="148"/>
    </location>
</feature>
<evidence type="ECO:0000256" key="1">
    <source>
        <dbReference type="ARBA" id="ARBA00004613"/>
    </source>
</evidence>
<organism evidence="6 7">
    <name type="scientific">Leptobrachium leishanense</name>
    <name type="common">Leishan spiny toad</name>
    <dbReference type="NCBI Taxonomy" id="445787"/>
    <lineage>
        <taxon>Eukaryota</taxon>
        <taxon>Metazoa</taxon>
        <taxon>Chordata</taxon>
        <taxon>Craniata</taxon>
        <taxon>Vertebrata</taxon>
        <taxon>Euteleostomi</taxon>
        <taxon>Amphibia</taxon>
        <taxon>Batrachia</taxon>
        <taxon>Anura</taxon>
        <taxon>Pelobatoidea</taxon>
        <taxon>Megophryidae</taxon>
        <taxon>Leptobrachium</taxon>
    </lineage>
</organism>
<keyword evidence="3 4" id="KW-1015">Disulfide bond</keyword>
<dbReference type="PROSITE" id="PS51448">
    <property type="entry name" value="P_TREFOIL_2"/>
    <property type="match status" value="6"/>
</dbReference>
<feature type="disulfide bond" evidence="4">
    <location>
        <begin position="307"/>
        <end position="333"/>
    </location>
</feature>
<dbReference type="PRINTS" id="PR00680">
    <property type="entry name" value="PTREFOIL"/>
</dbReference>
<dbReference type="AlphaFoldDB" id="A0A8C5LT23"/>
<dbReference type="SUPFAM" id="SSF57492">
    <property type="entry name" value="Trefoil"/>
    <property type="match status" value="6"/>
</dbReference>
<evidence type="ECO:0000256" key="2">
    <source>
        <dbReference type="ARBA" id="ARBA00022525"/>
    </source>
</evidence>
<feature type="domain" description="P-type" evidence="5">
    <location>
        <begin position="254"/>
        <end position="299"/>
    </location>
</feature>
<dbReference type="PANTHER" id="PTHR13826">
    <property type="entry name" value="INTESTINAL TREFOIL FACTOR-RELATED"/>
    <property type="match status" value="1"/>
</dbReference>
<feature type="disulfide bond" evidence="4">
    <location>
        <begin position="119"/>
        <end position="134"/>
    </location>
</feature>
<evidence type="ECO:0000259" key="5">
    <source>
        <dbReference type="PROSITE" id="PS51448"/>
    </source>
</evidence>
<reference evidence="6" key="2">
    <citation type="submission" date="2025-09" db="UniProtKB">
        <authorList>
            <consortium name="Ensembl"/>
        </authorList>
    </citation>
    <scope>IDENTIFICATION</scope>
</reference>
<dbReference type="SMART" id="SM00018">
    <property type="entry name" value="PD"/>
    <property type="match status" value="6"/>
</dbReference>
<keyword evidence="7" id="KW-1185">Reference proteome</keyword>
<feature type="disulfide bond" evidence="4">
    <location>
        <begin position="12"/>
        <end position="38"/>
    </location>
</feature>
<feature type="domain" description="P-type" evidence="5">
    <location>
        <begin position="199"/>
        <end position="242"/>
    </location>
</feature>
<feature type="disulfide bond" evidence="4">
    <location>
        <begin position="201"/>
        <end position="227"/>
    </location>
</feature>
<proteinExistence type="predicted"/>
<dbReference type="Gene3D" id="4.10.110.10">
    <property type="entry name" value="Spasmolytic Protein, domain 1"/>
    <property type="match status" value="5"/>
</dbReference>
<feature type="disulfide bond" evidence="4">
    <location>
        <begin position="32"/>
        <end position="49"/>
    </location>
</feature>
<keyword evidence="2" id="KW-0964">Secreted</keyword>
<evidence type="ECO:0000313" key="6">
    <source>
        <dbReference type="Ensembl" id="ENSLLEP00000004701.1"/>
    </source>
</evidence>
<comment type="caution">
    <text evidence="4">Lacks conserved residue(s) required for the propagation of feature annotation.</text>
</comment>
<dbReference type="InterPro" id="IPR017957">
    <property type="entry name" value="P_trefoil_CS"/>
</dbReference>